<proteinExistence type="inferred from homology"/>
<dbReference type="FunFam" id="3.40.309.10:FF:000003">
    <property type="entry name" value="Aldehyde dehydrogenase"/>
    <property type="match status" value="1"/>
</dbReference>
<dbReference type="GO" id="GO:0005737">
    <property type="term" value="C:cytoplasm"/>
    <property type="evidence" value="ECO:0007669"/>
    <property type="project" value="TreeGrafter"/>
</dbReference>
<sequence length="496" mass="54592">MLESSQPVAEDVEVRDPAAMVNTECAQAPDGAEPTLKQRLEHQRAAFSACPFPSAETRLTQLSGLQRLLVDNQQALAQALSADFGHRAKDDSMFGDILPSVQMVKYQIRHLKRWMKPQRRRAGLLLAPAQVKVVYQPLGVVGIVVPWNFPLMLSIGPLASALAAGNRAMIKMSEFTPHTNALLKRLLAQQFCEDEVAIVEGEADVAQAFSALPFDHLLFTGSTAVGHHVMRAAAENLTPVTLELGGKSPVIIAPDMAIDTAVARMIYGKTLNAGQICVSPDYVLCPADKLSEFCEQFVRRFQQMYPNGEGGDDYSCVINSRQYQRLQAWLADAEEKGAQVIPCGGRGDDNQRRMATQLLLNVSDEMTLMQQEIFGPLLPVIPYTDIDEALEYIAKRPRPLALYLLSFDKALQQRIETETHSGGVCINDTIFHVAADDAPFGGIGPSGMGHYHGHEGFLTFSKVKTVLKQGLFASSLLVHPPYGRWLQKLLVKIFVR</sequence>
<evidence type="ECO:0000256" key="1">
    <source>
        <dbReference type="ARBA" id="ARBA00009986"/>
    </source>
</evidence>
<dbReference type="InterPro" id="IPR016161">
    <property type="entry name" value="Ald_DH/histidinol_DH"/>
</dbReference>
<dbReference type="CDD" id="cd07133">
    <property type="entry name" value="ALDH_CALDH_CalB"/>
    <property type="match status" value="1"/>
</dbReference>
<keyword evidence="10" id="KW-1185">Reference proteome</keyword>
<evidence type="ECO:0000259" key="8">
    <source>
        <dbReference type="Pfam" id="PF00171"/>
    </source>
</evidence>
<dbReference type="PANTHER" id="PTHR43570:SF20">
    <property type="entry name" value="ALDEHYDE DEHYDROGENASE ALDX-RELATED"/>
    <property type="match status" value="1"/>
</dbReference>
<reference evidence="9 10" key="1">
    <citation type="submission" date="2018-07" db="EMBL/GenBank/DDBJ databases">
        <title>Corallincola holothuriorum sp. nov., a new facultative anaerobe isolated from sea cucumber Apostichopus japonicus.</title>
        <authorList>
            <person name="Xia H."/>
        </authorList>
    </citation>
    <scope>NUCLEOTIDE SEQUENCE [LARGE SCALE GENOMIC DNA]</scope>
    <source>
        <strain evidence="9 10">C4</strain>
    </source>
</reference>
<keyword evidence="2 4" id="KW-0560">Oxidoreductase</keyword>
<dbReference type="FunFam" id="3.40.605.10:FF:000004">
    <property type="entry name" value="Aldehyde dehydrogenase"/>
    <property type="match status" value="1"/>
</dbReference>
<comment type="caution">
    <text evidence="9">The sequence shown here is derived from an EMBL/GenBank/DDBJ whole genome shotgun (WGS) entry which is preliminary data.</text>
</comment>
<protein>
    <recommendedName>
        <fullName evidence="4">Aldehyde dehydrogenase</fullName>
    </recommendedName>
</protein>
<dbReference type="Pfam" id="PF00171">
    <property type="entry name" value="Aldedh"/>
    <property type="match status" value="1"/>
</dbReference>
<dbReference type="OrthoDB" id="9812625at2"/>
<evidence type="ECO:0000256" key="6">
    <source>
        <dbReference type="PROSITE-ProRule" id="PRU10007"/>
    </source>
</evidence>
<organism evidence="9 10">
    <name type="scientific">Corallincola holothuriorum</name>
    <dbReference type="NCBI Taxonomy" id="2282215"/>
    <lineage>
        <taxon>Bacteria</taxon>
        <taxon>Pseudomonadati</taxon>
        <taxon>Pseudomonadota</taxon>
        <taxon>Gammaproteobacteria</taxon>
        <taxon>Alteromonadales</taxon>
        <taxon>Psychromonadaceae</taxon>
        <taxon>Corallincola</taxon>
    </lineage>
</organism>
<dbReference type="Gene3D" id="3.40.309.10">
    <property type="entry name" value="Aldehyde Dehydrogenase, Chain A, domain 2"/>
    <property type="match status" value="1"/>
</dbReference>
<evidence type="ECO:0000313" key="9">
    <source>
        <dbReference type="EMBL" id="RCU45109.1"/>
    </source>
</evidence>
<dbReference type="GO" id="GO:0006081">
    <property type="term" value="P:aldehyde metabolic process"/>
    <property type="evidence" value="ECO:0007669"/>
    <property type="project" value="InterPro"/>
</dbReference>
<dbReference type="Proteomes" id="UP000252558">
    <property type="component" value="Unassembled WGS sequence"/>
</dbReference>
<accession>A0A368N757</accession>
<dbReference type="EMBL" id="QPID01000012">
    <property type="protein sequence ID" value="RCU45109.1"/>
    <property type="molecule type" value="Genomic_DNA"/>
</dbReference>
<name>A0A368N757_9GAMM</name>
<dbReference type="SUPFAM" id="SSF53720">
    <property type="entry name" value="ALDH-like"/>
    <property type="match status" value="1"/>
</dbReference>
<dbReference type="GO" id="GO:0004029">
    <property type="term" value="F:aldehyde dehydrogenase (NAD+) activity"/>
    <property type="evidence" value="ECO:0007669"/>
    <property type="project" value="TreeGrafter"/>
</dbReference>
<dbReference type="InterPro" id="IPR016163">
    <property type="entry name" value="Ald_DH_C"/>
</dbReference>
<evidence type="ECO:0000256" key="3">
    <source>
        <dbReference type="ARBA" id="ARBA00023027"/>
    </source>
</evidence>
<dbReference type="InterPro" id="IPR015590">
    <property type="entry name" value="Aldehyde_DH_dom"/>
</dbReference>
<comment type="similarity">
    <text evidence="1 4 7">Belongs to the aldehyde dehydrogenase family.</text>
</comment>
<dbReference type="Gene3D" id="3.40.605.10">
    <property type="entry name" value="Aldehyde Dehydrogenase, Chain A, domain 1"/>
    <property type="match status" value="1"/>
</dbReference>
<evidence type="ECO:0000256" key="2">
    <source>
        <dbReference type="ARBA" id="ARBA00023002"/>
    </source>
</evidence>
<keyword evidence="3" id="KW-0520">NAD</keyword>
<evidence type="ECO:0000256" key="5">
    <source>
        <dbReference type="PIRSR" id="PIRSR036492-1"/>
    </source>
</evidence>
<dbReference type="InterPro" id="IPR016162">
    <property type="entry name" value="Ald_DH_N"/>
</dbReference>
<dbReference type="AlphaFoldDB" id="A0A368N757"/>
<feature type="domain" description="Aldehyde dehydrogenase" evidence="8">
    <location>
        <begin position="10"/>
        <end position="466"/>
    </location>
</feature>
<dbReference type="PROSITE" id="PS00687">
    <property type="entry name" value="ALDEHYDE_DEHYDR_GLU"/>
    <property type="match status" value="1"/>
</dbReference>
<evidence type="ECO:0000256" key="7">
    <source>
        <dbReference type="RuleBase" id="RU003345"/>
    </source>
</evidence>
<dbReference type="RefSeq" id="WP_114339628.1">
    <property type="nucleotide sequence ID" value="NZ_QPID01000012.1"/>
</dbReference>
<evidence type="ECO:0000313" key="10">
    <source>
        <dbReference type="Proteomes" id="UP000252558"/>
    </source>
</evidence>
<feature type="active site" evidence="5">
    <location>
        <position position="277"/>
    </location>
</feature>
<dbReference type="PIRSF" id="PIRSF036492">
    <property type="entry name" value="ALDH"/>
    <property type="match status" value="1"/>
</dbReference>
<gene>
    <name evidence="9" type="ORF">DU002_16915</name>
</gene>
<dbReference type="PANTHER" id="PTHR43570">
    <property type="entry name" value="ALDEHYDE DEHYDROGENASE"/>
    <property type="match status" value="1"/>
</dbReference>
<dbReference type="InterPro" id="IPR012394">
    <property type="entry name" value="Aldehyde_DH_NAD(P)"/>
</dbReference>
<evidence type="ECO:0000256" key="4">
    <source>
        <dbReference type="PIRNR" id="PIRNR036492"/>
    </source>
</evidence>
<feature type="active site" evidence="5 6">
    <location>
        <position position="243"/>
    </location>
</feature>
<dbReference type="InterPro" id="IPR029510">
    <property type="entry name" value="Ald_DH_CS_GLU"/>
</dbReference>